<name>A0AAU8A295_9BURK</name>
<evidence type="ECO:0000313" key="1">
    <source>
        <dbReference type="EMBL" id="XCC57347.1"/>
    </source>
</evidence>
<organism evidence="1">
    <name type="scientific">Polynucleobacter sp. UK-FUSCHL-C3</name>
    <dbReference type="NCBI Taxonomy" id="2955208"/>
    <lineage>
        <taxon>Bacteria</taxon>
        <taxon>Pseudomonadati</taxon>
        <taxon>Pseudomonadota</taxon>
        <taxon>Betaproteobacteria</taxon>
        <taxon>Burkholderiales</taxon>
        <taxon>Burkholderiaceae</taxon>
        <taxon>Polynucleobacter</taxon>
    </lineage>
</organism>
<accession>A0AAU8A295</accession>
<dbReference type="AlphaFoldDB" id="A0AAU8A295"/>
<reference evidence="1" key="1">
    <citation type="submission" date="2022-06" db="EMBL/GenBank/DDBJ databases">
        <title>New Polynucleobacter species.</title>
        <authorList>
            <person name="Hahn M.W."/>
        </authorList>
    </citation>
    <scope>NUCLEOTIDE SEQUENCE</scope>
    <source>
        <strain evidence="1">UK-FUSCHL-C3</strain>
    </source>
</reference>
<proteinExistence type="predicted"/>
<protein>
    <submittedName>
        <fullName evidence="1">Uncharacterized protein</fullName>
    </submittedName>
</protein>
<sequence length="89" mass="9536">MADNIISSTQAPYVGTSNLRSGATLSELKMGLPEAQGDYQFVPESNAIKGTTKASGVIVDINPLSTSMQNSVVYPNDPRLKIYKQIESS</sequence>
<dbReference type="RefSeq" id="WP_353438377.1">
    <property type="nucleotide sequence ID" value="NZ_CP099959.1"/>
</dbReference>
<gene>
    <name evidence="1" type="ORF">NKE59_07565</name>
</gene>
<dbReference type="EMBL" id="CP099959">
    <property type="protein sequence ID" value="XCC57347.1"/>
    <property type="molecule type" value="Genomic_DNA"/>
</dbReference>